<dbReference type="AlphaFoldDB" id="A0A6L3YNB6"/>
<dbReference type="CDD" id="cd09117">
    <property type="entry name" value="PLDc_Bfil_DEXD_like"/>
    <property type="match status" value="1"/>
</dbReference>
<evidence type="ECO:0008006" key="3">
    <source>
        <dbReference type="Google" id="ProtNLM"/>
    </source>
</evidence>
<protein>
    <recommendedName>
        <fullName evidence="3">Phospholipase D-like domain-containing protein</fullName>
    </recommendedName>
</protein>
<gene>
    <name evidence="1" type="ORF">F9L08_14180</name>
</gene>
<proteinExistence type="predicted"/>
<dbReference type="RefSeq" id="WP_151652085.1">
    <property type="nucleotide sequence ID" value="NZ_WBVX01000013.1"/>
</dbReference>
<dbReference type="Proteomes" id="UP000481643">
    <property type="component" value="Unassembled WGS sequence"/>
</dbReference>
<accession>A0A6L3YNB6</accession>
<organism evidence="1 2">
    <name type="scientific">Brucella tritici</name>
    <dbReference type="NCBI Taxonomy" id="94626"/>
    <lineage>
        <taxon>Bacteria</taxon>
        <taxon>Pseudomonadati</taxon>
        <taxon>Pseudomonadota</taxon>
        <taxon>Alphaproteobacteria</taxon>
        <taxon>Hyphomicrobiales</taxon>
        <taxon>Brucellaceae</taxon>
        <taxon>Brucella/Ochrobactrum group</taxon>
        <taxon>Brucella</taxon>
    </lineage>
</organism>
<evidence type="ECO:0000313" key="1">
    <source>
        <dbReference type="EMBL" id="KAB2684431.1"/>
    </source>
</evidence>
<reference evidence="1 2" key="1">
    <citation type="submission" date="2019-09" db="EMBL/GenBank/DDBJ databases">
        <title>Taxonomic organization of the family Brucellaceae based on a phylogenomic approach.</title>
        <authorList>
            <person name="Leclercq S."/>
            <person name="Cloeckaert A."/>
            <person name="Zygmunt M.S."/>
        </authorList>
    </citation>
    <scope>NUCLEOTIDE SEQUENCE [LARGE SCALE GENOMIC DNA]</scope>
    <source>
        <strain evidence="1 2">WS1830</strain>
    </source>
</reference>
<dbReference type="Gene3D" id="3.30.870.10">
    <property type="entry name" value="Endonuclease Chain A"/>
    <property type="match status" value="1"/>
</dbReference>
<evidence type="ECO:0000313" key="2">
    <source>
        <dbReference type="Proteomes" id="UP000481643"/>
    </source>
</evidence>
<sequence length="781" mass="84645">MNPLDLVSGSPWRSVAFTTYALSLSFFEAVILDRLIRGGGRQALILADPEGVRSGLSEEGARRAGRDYDIEPVACTTGVFHPKMSVFASDDDIHLLVGSGNLTFGGWGGNMEVVEHLHPSFAPDAINDAADMFELIALSERIRTEAGPACIRLAESLRRVNRPATTTGNIRLIHSVGGSVATEIQRFAGELGGARRITIVSPYHDLDGRGVDALADALSCDDVQLHAHPHGTVRGLRSASWPFEGTRERSAVEIATLFQADHRALHAKAIEILCRRGRLLIAGSANSTHAGLFGANVEASVLRIQRNSLLGWKPVPALPPERSEAEVAEEDEDTSDTIGILRASLESGTVKATVIAPAIRGRVSVYLKTVRTTHELGYAYINGAGRLSIDAPGLEREAWENGRLVLRVEQFDKVLEGFVTITAATELVRRAGPMAPRLFAILAGNETPADVAAMLAWFREDPARLPRAAAISTASTPEDKGEGSAFVHLGSLEGVLFDNSDPADGGERSVAWEHAMALLRSAFSTARGPWNVGGETDDDEEDDRDAREKRIREYDQQNVRSLENFEALLPRMIEQGSASADPILALALTHFVTDRIRPPAAKVRAWLGQILPAISSYAGAVADQALASLLVYYGTDGAPNRAARVRRALLKRDVDVLTLDPQICATIPAFMELIAQDFNAVAFITEIVRSKTAGEEVRDYLFAAASGAAFDNSVLLAKSEHWPKLEKALIDPELFKKFYIFETPPTACPRCYMNFPRASSVDLRQLGVTSCCGRLIFCKAI</sequence>
<comment type="caution">
    <text evidence="1">The sequence shown here is derived from an EMBL/GenBank/DDBJ whole genome shotgun (WGS) entry which is preliminary data.</text>
</comment>
<dbReference type="EMBL" id="WBVX01000013">
    <property type="protein sequence ID" value="KAB2684431.1"/>
    <property type="molecule type" value="Genomic_DNA"/>
</dbReference>
<name>A0A6L3YNB6_9HYPH</name>